<gene>
    <name evidence="1" type="ORF">LC087_19460</name>
</gene>
<geneLocation type="plasmid" evidence="1 2">
    <name>unnamed2</name>
</geneLocation>
<organism evidence="1 2">
    <name type="scientific">Bacillus carboniphilus</name>
    <dbReference type="NCBI Taxonomy" id="86663"/>
    <lineage>
        <taxon>Bacteria</taxon>
        <taxon>Bacillati</taxon>
        <taxon>Bacillota</taxon>
        <taxon>Bacilli</taxon>
        <taxon>Bacillales</taxon>
        <taxon>Bacillaceae</taxon>
        <taxon>Bacillus</taxon>
    </lineage>
</organism>
<dbReference type="RefSeq" id="WP_226540875.1">
    <property type="nucleotide sequence ID" value="NZ_CP129015.1"/>
</dbReference>
<dbReference type="EMBL" id="CP129015">
    <property type="protein sequence ID" value="WLR44481.1"/>
    <property type="molecule type" value="Genomic_DNA"/>
</dbReference>
<name>A0ABY9JYL2_9BACI</name>
<keyword evidence="1" id="KW-0614">Plasmid</keyword>
<keyword evidence="2" id="KW-1185">Reference proteome</keyword>
<accession>A0ABY9JYL2</accession>
<dbReference type="Proteomes" id="UP001197974">
    <property type="component" value="Plasmid unnamed2"/>
</dbReference>
<proteinExistence type="predicted"/>
<protein>
    <submittedName>
        <fullName evidence="1">Uncharacterized protein</fullName>
    </submittedName>
</protein>
<evidence type="ECO:0000313" key="1">
    <source>
        <dbReference type="EMBL" id="WLR44481.1"/>
    </source>
</evidence>
<evidence type="ECO:0000313" key="2">
    <source>
        <dbReference type="Proteomes" id="UP001197974"/>
    </source>
</evidence>
<reference evidence="1 2" key="1">
    <citation type="submission" date="2023-06" db="EMBL/GenBank/DDBJ databases">
        <title>Five Gram-positive bacteria isolated from mangrove sediments in Shenzhen, Guangdong, China.</title>
        <authorList>
            <person name="Yu S."/>
            <person name="Zheng W."/>
            <person name="Huang Y."/>
        </authorList>
    </citation>
    <scope>NUCLEOTIDE SEQUENCE [LARGE SCALE GENOMIC DNA]</scope>
    <source>
        <strain evidence="1 2">SaN35-3</strain>
        <plasmid evidence="1 2">unnamed2</plasmid>
    </source>
</reference>
<sequence length="155" mass="17802">MKIQKVTLKDAVTQETSDGFEIIYKNEKTFPCFITNYALKRGRETGLIESSLLSDLVRLQGIERLSTNKNVNPNDVDIDENKILATIYLGFLGGNPNTNYSFDDFLERYHDTYESSLNLYFNLITSQFGKNKFVEGFEKSTDRSRKNGKKSESQK</sequence>